<organism evidence="1 2">
    <name type="scientific">Subtercola vilae</name>
    <dbReference type="NCBI Taxonomy" id="2056433"/>
    <lineage>
        <taxon>Bacteria</taxon>
        <taxon>Bacillati</taxon>
        <taxon>Actinomycetota</taxon>
        <taxon>Actinomycetes</taxon>
        <taxon>Micrococcales</taxon>
        <taxon>Microbacteriaceae</taxon>
        <taxon>Subtercola</taxon>
    </lineage>
</organism>
<protein>
    <recommendedName>
        <fullName evidence="3">Restriction endonuclease</fullName>
    </recommendedName>
</protein>
<dbReference type="AlphaFoldDB" id="A0A4T2BDV4"/>
<proteinExistence type="predicted"/>
<evidence type="ECO:0008006" key="3">
    <source>
        <dbReference type="Google" id="ProtNLM"/>
    </source>
</evidence>
<evidence type="ECO:0000313" key="1">
    <source>
        <dbReference type="EMBL" id="TIH27046.1"/>
    </source>
</evidence>
<evidence type="ECO:0000313" key="2">
    <source>
        <dbReference type="Proteomes" id="UP000306192"/>
    </source>
</evidence>
<accession>A0A4T2BDV4</accession>
<keyword evidence="2" id="KW-1185">Reference proteome</keyword>
<dbReference type="EMBL" id="QYRT01000081">
    <property type="protein sequence ID" value="TIH27046.1"/>
    <property type="molecule type" value="Genomic_DNA"/>
</dbReference>
<dbReference type="Proteomes" id="UP000306192">
    <property type="component" value="Unassembled WGS sequence"/>
</dbReference>
<dbReference type="OrthoDB" id="3630198at2"/>
<gene>
    <name evidence="1" type="ORF">D4765_18750</name>
</gene>
<dbReference type="RefSeq" id="WP_161580501.1">
    <property type="nucleotide sequence ID" value="NZ_QYRT01000081.1"/>
</dbReference>
<comment type="caution">
    <text evidence="1">The sequence shown here is derived from an EMBL/GenBank/DDBJ whole genome shotgun (WGS) entry which is preliminary data.</text>
</comment>
<reference evidence="1 2" key="1">
    <citation type="journal article" date="2019" name="Microorganisms">
        <title>Systematic Affiliation and Genome Analysis of Subtercola vilae DB165(T) with Particular Emphasis on Cold Adaptation of an Isolate from a High-Altitude Cold Volcano Lake.</title>
        <authorList>
            <person name="Villalobos A.S."/>
            <person name="Wiese J."/>
            <person name="Imhoff J.F."/>
            <person name="Dorador C."/>
            <person name="Keller A."/>
            <person name="Hentschel U."/>
        </authorList>
    </citation>
    <scope>NUCLEOTIDE SEQUENCE [LARGE SCALE GENOMIC DNA]</scope>
    <source>
        <strain evidence="1 2">DB165</strain>
    </source>
</reference>
<sequence length="101" mass="11179">YWAVCLNDERIDIRPRNGAKDRGDIGGIYLPHGGRLVIECKDYAGAVKVKPWLDEAEVERGNDDALVGVVIVKRKGTARPGDQLVMMTVDTLLKFWPGVNS</sequence>
<name>A0A4T2BDV4_9MICO</name>
<feature type="non-terminal residue" evidence="1">
    <location>
        <position position="1"/>
    </location>
</feature>